<reference evidence="1 2" key="1">
    <citation type="journal article" date="2021" name="Elife">
        <title>Chloroplast acquisition without the gene transfer in kleptoplastic sea slugs, Plakobranchus ocellatus.</title>
        <authorList>
            <person name="Maeda T."/>
            <person name="Takahashi S."/>
            <person name="Yoshida T."/>
            <person name="Shimamura S."/>
            <person name="Takaki Y."/>
            <person name="Nagai Y."/>
            <person name="Toyoda A."/>
            <person name="Suzuki Y."/>
            <person name="Arimoto A."/>
            <person name="Ishii H."/>
            <person name="Satoh N."/>
            <person name="Nishiyama T."/>
            <person name="Hasebe M."/>
            <person name="Maruyama T."/>
            <person name="Minagawa J."/>
            <person name="Obokata J."/>
            <person name="Shigenobu S."/>
        </authorList>
    </citation>
    <scope>NUCLEOTIDE SEQUENCE [LARGE SCALE GENOMIC DNA]</scope>
</reference>
<keyword evidence="2" id="KW-1185">Reference proteome</keyword>
<protein>
    <recommendedName>
        <fullName evidence="3">Cystatin domain-containing protein</fullName>
    </recommendedName>
</protein>
<organism evidence="1 2">
    <name type="scientific">Elysia marginata</name>
    <dbReference type="NCBI Taxonomy" id="1093978"/>
    <lineage>
        <taxon>Eukaryota</taxon>
        <taxon>Metazoa</taxon>
        <taxon>Spiralia</taxon>
        <taxon>Lophotrochozoa</taxon>
        <taxon>Mollusca</taxon>
        <taxon>Gastropoda</taxon>
        <taxon>Heterobranchia</taxon>
        <taxon>Euthyneura</taxon>
        <taxon>Panpulmonata</taxon>
        <taxon>Sacoglossa</taxon>
        <taxon>Placobranchoidea</taxon>
        <taxon>Plakobranchidae</taxon>
        <taxon>Elysia</taxon>
    </lineage>
</organism>
<dbReference type="EMBL" id="BMAT01004631">
    <property type="protein sequence ID" value="GFR77366.1"/>
    <property type="molecule type" value="Genomic_DNA"/>
</dbReference>
<accession>A0AAV4FWS0</accession>
<evidence type="ECO:0000313" key="2">
    <source>
        <dbReference type="Proteomes" id="UP000762676"/>
    </source>
</evidence>
<dbReference type="AlphaFoldDB" id="A0AAV4FWS0"/>
<dbReference type="Proteomes" id="UP000762676">
    <property type="component" value="Unassembled WGS sequence"/>
</dbReference>
<evidence type="ECO:0008006" key="3">
    <source>
        <dbReference type="Google" id="ProtNLM"/>
    </source>
</evidence>
<proteinExistence type="predicted"/>
<sequence length="102" mass="11637">MKVVGDNYIKSTESANVEEILERFEEGSKTVVNQKLSGAKSVCERLTQYKSTGNYKYYIALELSGGELVSKYNEVLAKDEAIKVDYNYEKFKKAFDAEMNKK</sequence>
<gene>
    <name evidence="1" type="ORF">ElyMa_002236500</name>
</gene>
<evidence type="ECO:0000313" key="1">
    <source>
        <dbReference type="EMBL" id="GFR77366.1"/>
    </source>
</evidence>
<name>A0AAV4FWS0_9GAST</name>
<comment type="caution">
    <text evidence="1">The sequence shown here is derived from an EMBL/GenBank/DDBJ whole genome shotgun (WGS) entry which is preliminary data.</text>
</comment>